<evidence type="ECO:0000256" key="2">
    <source>
        <dbReference type="ARBA" id="ARBA00022723"/>
    </source>
</evidence>
<sequence>MAYSNADGFIPKCVGDYIRKNNLYKFDRSKYTKYVSYLQKNLSEKRFRHSVNVANEALRLAVVYDCDRDRAYEAGLLHDTCKEIPYDKQLELVKRSSSFVDEVELAAPKTYHGIAASVYLKEHFGIDDEEILSAIRYHTVAKKGMTLLEKIIYIADLISVERDFDDVDYIRECTYRDINIGMYEALKFSVSYSCTHVRTIPLCTLEAYNEYTLYKLCHDKKNG</sequence>
<evidence type="ECO:0000256" key="6">
    <source>
        <dbReference type="ARBA" id="ARBA00049417"/>
    </source>
</evidence>
<reference evidence="8" key="2">
    <citation type="journal article" date="2021" name="PeerJ">
        <title>Extensive microbial diversity within the chicken gut microbiome revealed by metagenomics and culture.</title>
        <authorList>
            <person name="Gilroy R."/>
            <person name="Ravi A."/>
            <person name="Getino M."/>
            <person name="Pursley I."/>
            <person name="Horton D.L."/>
            <person name="Alikhan N.F."/>
            <person name="Baker D."/>
            <person name="Gharbi K."/>
            <person name="Hall N."/>
            <person name="Watson M."/>
            <person name="Adriaenssens E.M."/>
            <person name="Foster-Nyarko E."/>
            <person name="Jarju S."/>
            <person name="Secka A."/>
            <person name="Antonio M."/>
            <person name="Oren A."/>
            <person name="Chaudhuri R.R."/>
            <person name="La Ragione R."/>
            <person name="Hildebrand F."/>
            <person name="Pallen M.J."/>
        </authorList>
    </citation>
    <scope>NUCLEOTIDE SEQUENCE</scope>
    <source>
        <strain evidence="8">CHK157-1446</strain>
    </source>
</reference>
<dbReference type="InterPro" id="IPR051094">
    <property type="entry name" value="Diverse_Catalytic_Enzymes"/>
</dbReference>
<dbReference type="PANTHER" id="PTHR35795">
    <property type="entry name" value="SLR1885 PROTEIN"/>
    <property type="match status" value="1"/>
</dbReference>
<evidence type="ECO:0000256" key="5">
    <source>
        <dbReference type="ARBA" id="ARBA00023004"/>
    </source>
</evidence>
<dbReference type="PANTHER" id="PTHR35795:SF1">
    <property type="entry name" value="BIS(5'-NUCLEOSYL)-TETRAPHOSPHATASE, SYMMETRICAL"/>
    <property type="match status" value="1"/>
</dbReference>
<dbReference type="SMART" id="SM00471">
    <property type="entry name" value="HDc"/>
    <property type="match status" value="1"/>
</dbReference>
<dbReference type="EMBL" id="DVIR01000024">
    <property type="protein sequence ID" value="HIS24234.1"/>
    <property type="molecule type" value="Genomic_DNA"/>
</dbReference>
<evidence type="ECO:0000256" key="1">
    <source>
        <dbReference type="ARBA" id="ARBA00012506"/>
    </source>
</evidence>
<dbReference type="GO" id="GO:0046872">
    <property type="term" value="F:metal ion binding"/>
    <property type="evidence" value="ECO:0007669"/>
    <property type="project" value="UniProtKB-KW"/>
</dbReference>
<feature type="domain" description="HD/PDEase" evidence="7">
    <location>
        <begin position="42"/>
        <end position="170"/>
    </location>
</feature>
<dbReference type="AlphaFoldDB" id="A0A9D1EN66"/>
<evidence type="ECO:0000313" key="9">
    <source>
        <dbReference type="Proteomes" id="UP000823982"/>
    </source>
</evidence>
<accession>A0A9D1EN66</accession>
<evidence type="ECO:0000256" key="3">
    <source>
        <dbReference type="ARBA" id="ARBA00022741"/>
    </source>
</evidence>
<keyword evidence="2" id="KW-0479">Metal-binding</keyword>
<dbReference type="SUPFAM" id="SSF109604">
    <property type="entry name" value="HD-domain/PDEase-like"/>
    <property type="match status" value="1"/>
</dbReference>
<dbReference type="NCBIfam" id="TIGR00488">
    <property type="entry name" value="bis(5'-nucleosyl)-tetraphosphatase (symmetrical) YqeK"/>
    <property type="match status" value="1"/>
</dbReference>
<dbReference type="Proteomes" id="UP000823982">
    <property type="component" value="Unassembled WGS sequence"/>
</dbReference>
<dbReference type="InterPro" id="IPR003607">
    <property type="entry name" value="HD/PDEase_dom"/>
</dbReference>
<dbReference type="Pfam" id="PF01966">
    <property type="entry name" value="HD"/>
    <property type="match status" value="1"/>
</dbReference>
<dbReference type="GO" id="GO:0000166">
    <property type="term" value="F:nucleotide binding"/>
    <property type="evidence" value="ECO:0007669"/>
    <property type="project" value="UniProtKB-KW"/>
</dbReference>
<keyword evidence="3" id="KW-0547">Nucleotide-binding</keyword>
<dbReference type="Gene3D" id="1.10.3210.10">
    <property type="entry name" value="Hypothetical protein af1432"/>
    <property type="match status" value="1"/>
</dbReference>
<evidence type="ECO:0000313" key="8">
    <source>
        <dbReference type="EMBL" id="HIS24234.1"/>
    </source>
</evidence>
<evidence type="ECO:0000259" key="7">
    <source>
        <dbReference type="SMART" id="SM00471"/>
    </source>
</evidence>
<reference evidence="8" key="1">
    <citation type="submission" date="2020-10" db="EMBL/GenBank/DDBJ databases">
        <authorList>
            <person name="Gilroy R."/>
        </authorList>
    </citation>
    <scope>NUCLEOTIDE SEQUENCE</scope>
    <source>
        <strain evidence="8">CHK157-1446</strain>
    </source>
</reference>
<organism evidence="8 9">
    <name type="scientific">Candidatus Faeciplasma gallinarum</name>
    <dbReference type="NCBI Taxonomy" id="2840799"/>
    <lineage>
        <taxon>Bacteria</taxon>
        <taxon>Bacillati</taxon>
        <taxon>Bacillota</taxon>
        <taxon>Clostridia</taxon>
        <taxon>Eubacteriales</taxon>
        <taxon>Oscillospiraceae</taxon>
        <taxon>Oscillospiraceae incertae sedis</taxon>
        <taxon>Candidatus Faeciplasma</taxon>
    </lineage>
</organism>
<gene>
    <name evidence="8" type="primary">yqeK</name>
    <name evidence="8" type="ORF">IAD01_02385</name>
</gene>
<dbReference type="InterPro" id="IPR005249">
    <property type="entry name" value="YqeK"/>
</dbReference>
<dbReference type="InterPro" id="IPR006674">
    <property type="entry name" value="HD_domain"/>
</dbReference>
<keyword evidence="5" id="KW-0408">Iron</keyword>
<name>A0A9D1EN66_9FIRM</name>
<proteinExistence type="predicted"/>
<evidence type="ECO:0000256" key="4">
    <source>
        <dbReference type="ARBA" id="ARBA00022801"/>
    </source>
</evidence>
<dbReference type="EC" id="3.6.1.41" evidence="1"/>
<protein>
    <recommendedName>
        <fullName evidence="1">bis(5'-nucleosyl)-tetraphosphatase (symmetrical)</fullName>
        <ecNumber evidence="1">3.6.1.41</ecNumber>
    </recommendedName>
</protein>
<comment type="catalytic activity">
    <reaction evidence="6">
        <text>P(1),P(4)-bis(5'-adenosyl) tetraphosphate + H2O = 2 ADP + 2 H(+)</text>
        <dbReference type="Rhea" id="RHEA:24252"/>
        <dbReference type="ChEBI" id="CHEBI:15377"/>
        <dbReference type="ChEBI" id="CHEBI:15378"/>
        <dbReference type="ChEBI" id="CHEBI:58141"/>
        <dbReference type="ChEBI" id="CHEBI:456216"/>
        <dbReference type="EC" id="3.6.1.41"/>
    </reaction>
</comment>
<comment type="caution">
    <text evidence="8">The sequence shown here is derived from an EMBL/GenBank/DDBJ whole genome shotgun (WGS) entry which is preliminary data.</text>
</comment>
<dbReference type="GO" id="GO:0008803">
    <property type="term" value="F:bis(5'-nucleosyl)-tetraphosphatase (symmetrical) activity"/>
    <property type="evidence" value="ECO:0007669"/>
    <property type="project" value="UniProtKB-EC"/>
</dbReference>
<dbReference type="CDD" id="cd00077">
    <property type="entry name" value="HDc"/>
    <property type="match status" value="1"/>
</dbReference>
<keyword evidence="4 8" id="KW-0378">Hydrolase</keyword>